<proteinExistence type="predicted"/>
<keyword evidence="4" id="KW-0547">Nucleotide-binding</keyword>
<keyword evidence="1" id="KW-0418">Kinase</keyword>
<dbReference type="PANTHER" id="PTHR35526">
    <property type="entry name" value="ANTI-SIGMA-F FACTOR RSBW-RELATED"/>
    <property type="match status" value="1"/>
</dbReference>
<dbReference type="CDD" id="cd16936">
    <property type="entry name" value="HATPase_RsbW-like"/>
    <property type="match status" value="1"/>
</dbReference>
<sequence>MGLDDSSIAAYSVAPGGSAADLGKAHSYLFAIISSTRLARLIKSPDLGEVAVAPPDSHRVDGVDGTEESDPPAGHDLVARLPGSPSQVSRARSLVTDALGRDHPLHDDVVLLTSELATNAVLHSRSGAGGSFTVTVTRSDTLVRVFVADAGSEGPPCVCRTSARATSGRGLPLIEALSHRWGFTREHGSTTVWFELLQGRVPAGLAV</sequence>
<evidence type="ECO:0000256" key="2">
    <source>
        <dbReference type="SAM" id="MobiDB-lite"/>
    </source>
</evidence>
<dbReference type="AlphaFoldDB" id="A0A4R4WL42"/>
<dbReference type="OrthoDB" id="3871793at2"/>
<feature type="region of interest" description="Disordered" evidence="2">
    <location>
        <begin position="52"/>
        <end position="86"/>
    </location>
</feature>
<keyword evidence="4" id="KW-0067">ATP-binding</keyword>
<dbReference type="SUPFAM" id="SSF55874">
    <property type="entry name" value="ATPase domain of HSP90 chaperone/DNA topoisomerase II/histidine kinase"/>
    <property type="match status" value="1"/>
</dbReference>
<evidence type="ECO:0000313" key="4">
    <source>
        <dbReference type="EMBL" id="TDD19772.1"/>
    </source>
</evidence>
<dbReference type="Pfam" id="PF13581">
    <property type="entry name" value="HATPase_c_2"/>
    <property type="match status" value="1"/>
</dbReference>
<dbReference type="InterPro" id="IPR036890">
    <property type="entry name" value="HATPase_C_sf"/>
</dbReference>
<dbReference type="EMBL" id="SMKP01000053">
    <property type="protein sequence ID" value="TDD19772.1"/>
    <property type="molecule type" value="Genomic_DNA"/>
</dbReference>
<keyword evidence="5" id="KW-1185">Reference proteome</keyword>
<feature type="domain" description="Histidine kinase/HSP90-like ATPase" evidence="3">
    <location>
        <begin position="82"/>
        <end position="194"/>
    </location>
</feature>
<protein>
    <submittedName>
        <fullName evidence="4">ATP-binding protein</fullName>
    </submittedName>
</protein>
<accession>A0A4R4WL42</accession>
<dbReference type="GO" id="GO:0005524">
    <property type="term" value="F:ATP binding"/>
    <property type="evidence" value="ECO:0007669"/>
    <property type="project" value="UniProtKB-KW"/>
</dbReference>
<dbReference type="PANTHER" id="PTHR35526:SF3">
    <property type="entry name" value="ANTI-SIGMA-F FACTOR RSBW"/>
    <property type="match status" value="1"/>
</dbReference>
<evidence type="ECO:0000313" key="5">
    <source>
        <dbReference type="Proteomes" id="UP000294543"/>
    </source>
</evidence>
<dbReference type="Gene3D" id="3.30.565.10">
    <property type="entry name" value="Histidine kinase-like ATPase, C-terminal domain"/>
    <property type="match status" value="1"/>
</dbReference>
<evidence type="ECO:0000259" key="3">
    <source>
        <dbReference type="Pfam" id="PF13581"/>
    </source>
</evidence>
<gene>
    <name evidence="4" type="ORF">E1294_19880</name>
</gene>
<dbReference type="GO" id="GO:0004674">
    <property type="term" value="F:protein serine/threonine kinase activity"/>
    <property type="evidence" value="ECO:0007669"/>
    <property type="project" value="UniProtKB-KW"/>
</dbReference>
<reference evidence="4 5" key="1">
    <citation type="submission" date="2019-03" db="EMBL/GenBank/DDBJ databases">
        <title>Draft genome sequences of novel Actinobacteria.</title>
        <authorList>
            <person name="Sahin N."/>
            <person name="Ay H."/>
            <person name="Saygin H."/>
        </authorList>
    </citation>
    <scope>NUCLEOTIDE SEQUENCE [LARGE SCALE GENOMIC DNA]</scope>
    <source>
        <strain evidence="4 5">KC712</strain>
    </source>
</reference>
<organism evidence="4 5">
    <name type="scientific">Nonomuraea diastatica</name>
    <dbReference type="NCBI Taxonomy" id="1848329"/>
    <lineage>
        <taxon>Bacteria</taxon>
        <taxon>Bacillati</taxon>
        <taxon>Actinomycetota</taxon>
        <taxon>Actinomycetes</taxon>
        <taxon>Streptosporangiales</taxon>
        <taxon>Streptosporangiaceae</taxon>
        <taxon>Nonomuraea</taxon>
    </lineage>
</organism>
<name>A0A4R4WL42_9ACTN</name>
<dbReference type="InterPro" id="IPR003594">
    <property type="entry name" value="HATPase_dom"/>
</dbReference>
<keyword evidence="1" id="KW-0808">Transferase</keyword>
<dbReference type="Proteomes" id="UP000294543">
    <property type="component" value="Unassembled WGS sequence"/>
</dbReference>
<comment type="caution">
    <text evidence="4">The sequence shown here is derived from an EMBL/GenBank/DDBJ whole genome shotgun (WGS) entry which is preliminary data.</text>
</comment>
<keyword evidence="1" id="KW-0723">Serine/threonine-protein kinase</keyword>
<dbReference type="InterPro" id="IPR050267">
    <property type="entry name" value="Anti-sigma-factor_SerPK"/>
</dbReference>
<evidence type="ECO:0000256" key="1">
    <source>
        <dbReference type="ARBA" id="ARBA00022527"/>
    </source>
</evidence>